<accession>A0ABS1U5Z9</accession>
<dbReference type="PANTHER" id="PTHR11596">
    <property type="entry name" value="ALKALINE PHOSPHATASE"/>
    <property type="match status" value="1"/>
</dbReference>
<dbReference type="SMART" id="SM00098">
    <property type="entry name" value="alkPPc"/>
    <property type="match status" value="1"/>
</dbReference>
<keyword evidence="1" id="KW-0597">Phosphoprotein</keyword>
<dbReference type="InterPro" id="IPR017850">
    <property type="entry name" value="Alkaline_phosphatase_core_sf"/>
</dbReference>
<reference evidence="3 4" key="1">
    <citation type="submission" date="2021-01" db="EMBL/GenBank/DDBJ databases">
        <title>Belnapia mucosa sp. nov. and Belnapia arida sp. nov., isolated from the Tabernas Desert (Almeria, Spain).</title>
        <authorList>
            <person name="Molina-Menor E."/>
            <person name="Vidal-Verdu A."/>
            <person name="Calonge A."/>
            <person name="Satari L."/>
            <person name="Pereto J."/>
            <person name="Porcar M."/>
        </authorList>
    </citation>
    <scope>NUCLEOTIDE SEQUENCE [LARGE SCALE GENOMIC DNA]</scope>
    <source>
        <strain evidence="3 4">T18</strain>
    </source>
</reference>
<name>A0ABS1U5Z9_9PROT</name>
<dbReference type="Proteomes" id="UP000660885">
    <property type="component" value="Unassembled WGS sequence"/>
</dbReference>
<evidence type="ECO:0000313" key="4">
    <source>
        <dbReference type="Proteomes" id="UP000660885"/>
    </source>
</evidence>
<sequence length="538" mass="56147">MAAELPTPDTAKNVIFMLPDGASTAYLANYRYFKEGPDAPVWEPLLKGMVQTDSFNNPITDSAAGANAYATGVKTRNGSVGVDFFGNELKSVTDLASAAGKATGIVSTAAITDASPAAFGASNPLRGNQADIAQQYIGDNQLDVVLGAGRNQFTTESEGGTQPDGTDLFGLAEQQGMAYVSNAKELADFDGERVLGLFNNKDYLDAIGERPAEEPSLAQMTEVALDTLSKDKDGFVLFLEEENTDTFGHGNDAATTMHALSSFEASMQKVLEFQKANPDTLVVMVADHDTGGMTVQPTADASPAVFRDFTETAEGMAEQFDVANATSIRDTVAQYTGLTLSDDEITELQGNEDIPLALAELLSTKGGVEFTTTGHTALDVPVFAIGPGAGLFTGVQENSAVGQHVAEAMGLSLPLDQQDGGADRFAVTSLFDSAFGSIPAVGTVRNLVAQLDGEGLDGLADSLADLWSNLDNTEFLSSVLENTLDAAPDAAQLACWNGVLTGNGGDRGAVLLGISELPEHCEALLELPVADGDFSPIG</sequence>
<dbReference type="Gene3D" id="1.10.1200.140">
    <property type="entry name" value="Alkaline phosphatase, crown domain"/>
    <property type="match status" value="1"/>
</dbReference>
<proteinExistence type="inferred from homology"/>
<dbReference type="InterPro" id="IPR001952">
    <property type="entry name" value="Alkaline_phosphatase"/>
</dbReference>
<dbReference type="InterPro" id="IPR042085">
    <property type="entry name" value="Ap_crown"/>
</dbReference>
<evidence type="ECO:0000256" key="1">
    <source>
        <dbReference type="ARBA" id="ARBA00022553"/>
    </source>
</evidence>
<dbReference type="SUPFAM" id="SSF53649">
    <property type="entry name" value="Alkaline phosphatase-like"/>
    <property type="match status" value="1"/>
</dbReference>
<evidence type="ECO:0000313" key="3">
    <source>
        <dbReference type="EMBL" id="MBL6080078.1"/>
    </source>
</evidence>
<dbReference type="EMBL" id="JAETWB010000010">
    <property type="protein sequence ID" value="MBL6080078.1"/>
    <property type="molecule type" value="Genomic_DNA"/>
</dbReference>
<gene>
    <name evidence="3" type="ORF">JMJ56_18820</name>
</gene>
<dbReference type="CDD" id="cd16012">
    <property type="entry name" value="ALP"/>
    <property type="match status" value="1"/>
</dbReference>
<dbReference type="Gene3D" id="3.40.720.10">
    <property type="entry name" value="Alkaline Phosphatase, subunit A"/>
    <property type="match status" value="1"/>
</dbReference>
<protein>
    <submittedName>
        <fullName evidence="3">Alkaline phosphatase</fullName>
    </submittedName>
</protein>
<dbReference type="Pfam" id="PF00245">
    <property type="entry name" value="Alk_phosphatase"/>
    <property type="match status" value="1"/>
</dbReference>
<dbReference type="RefSeq" id="WP_202833315.1">
    <property type="nucleotide sequence ID" value="NZ_JAETWB010000010.1"/>
</dbReference>
<dbReference type="PRINTS" id="PR00113">
    <property type="entry name" value="ALKPHPHTASE"/>
</dbReference>
<keyword evidence="4" id="KW-1185">Reference proteome</keyword>
<comment type="caution">
    <text evidence="3">The sequence shown here is derived from an EMBL/GenBank/DDBJ whole genome shotgun (WGS) entry which is preliminary data.</text>
</comment>
<evidence type="ECO:0000256" key="2">
    <source>
        <dbReference type="RuleBase" id="RU003946"/>
    </source>
</evidence>
<dbReference type="PANTHER" id="PTHR11596:SF5">
    <property type="entry name" value="ALKALINE PHOSPHATASE"/>
    <property type="match status" value="1"/>
</dbReference>
<comment type="similarity">
    <text evidence="2">Belongs to the alkaline phosphatase family.</text>
</comment>
<organism evidence="3 4">
    <name type="scientific">Belnapia arida</name>
    <dbReference type="NCBI Taxonomy" id="2804533"/>
    <lineage>
        <taxon>Bacteria</taxon>
        <taxon>Pseudomonadati</taxon>
        <taxon>Pseudomonadota</taxon>
        <taxon>Alphaproteobacteria</taxon>
        <taxon>Acetobacterales</taxon>
        <taxon>Roseomonadaceae</taxon>
        <taxon>Belnapia</taxon>
    </lineage>
</organism>